<accession>A0A8X6NES9</accession>
<name>A0A8X6NES9_NEPPI</name>
<feature type="region of interest" description="Disordered" evidence="1">
    <location>
        <begin position="263"/>
        <end position="286"/>
    </location>
</feature>
<dbReference type="PANTHER" id="PTHR47331:SF1">
    <property type="entry name" value="GAG-LIKE PROTEIN"/>
    <property type="match status" value="1"/>
</dbReference>
<evidence type="ECO:0000313" key="4">
    <source>
        <dbReference type="Proteomes" id="UP000887013"/>
    </source>
</evidence>
<evidence type="ECO:0000256" key="1">
    <source>
        <dbReference type="SAM" id="MobiDB-lite"/>
    </source>
</evidence>
<organism evidence="3 4">
    <name type="scientific">Nephila pilipes</name>
    <name type="common">Giant wood spider</name>
    <name type="synonym">Nephila maculata</name>
    <dbReference type="NCBI Taxonomy" id="299642"/>
    <lineage>
        <taxon>Eukaryota</taxon>
        <taxon>Metazoa</taxon>
        <taxon>Ecdysozoa</taxon>
        <taxon>Arthropoda</taxon>
        <taxon>Chelicerata</taxon>
        <taxon>Arachnida</taxon>
        <taxon>Araneae</taxon>
        <taxon>Araneomorphae</taxon>
        <taxon>Entelegynae</taxon>
        <taxon>Araneoidea</taxon>
        <taxon>Nephilidae</taxon>
        <taxon>Nephila</taxon>
    </lineage>
</organism>
<proteinExistence type="predicted"/>
<gene>
    <name evidence="3" type="primary">AVEN_98459_1</name>
    <name evidence="3" type="ORF">NPIL_284191</name>
</gene>
<dbReference type="Proteomes" id="UP000887013">
    <property type="component" value="Unassembled WGS sequence"/>
</dbReference>
<dbReference type="Pfam" id="PF18701">
    <property type="entry name" value="DUF5641"/>
    <property type="match status" value="1"/>
</dbReference>
<dbReference type="EMBL" id="BMAW01057368">
    <property type="protein sequence ID" value="GFT10467.1"/>
    <property type="molecule type" value="Genomic_DNA"/>
</dbReference>
<evidence type="ECO:0000259" key="2">
    <source>
        <dbReference type="Pfam" id="PF18701"/>
    </source>
</evidence>
<dbReference type="InterPro" id="IPR040676">
    <property type="entry name" value="DUF5641"/>
</dbReference>
<evidence type="ECO:0000313" key="3">
    <source>
        <dbReference type="EMBL" id="GFT10467.1"/>
    </source>
</evidence>
<comment type="caution">
    <text evidence="3">The sequence shown here is derived from an EMBL/GenBank/DDBJ whole genome shotgun (WGS) entry which is preliminary data.</text>
</comment>
<reference evidence="3" key="1">
    <citation type="submission" date="2020-08" db="EMBL/GenBank/DDBJ databases">
        <title>Multicomponent nature underlies the extraordinary mechanical properties of spider dragline silk.</title>
        <authorList>
            <person name="Kono N."/>
            <person name="Nakamura H."/>
            <person name="Mori M."/>
            <person name="Yoshida Y."/>
            <person name="Ohtoshi R."/>
            <person name="Malay A.D."/>
            <person name="Moran D.A.P."/>
            <person name="Tomita M."/>
            <person name="Numata K."/>
            <person name="Arakawa K."/>
        </authorList>
    </citation>
    <scope>NUCLEOTIDE SEQUENCE</scope>
</reference>
<keyword evidence="4" id="KW-1185">Reference proteome</keyword>
<sequence length="286" mass="33268">MWPETSHSINEGIISTEKCGKSFSLINNSPVTESLFSRLSSYNKIIRIVGWILRLKHNLKTVKECRKKGFLTIFEMNEAEKRIVQLIQEESFTEESVKGLKTLNVLRDEESILRIKTKLTEKIDLRNFRYPMLLPGKHRLVELLDIPTVGVPDLDKLDTTDVKGRIKYQQSLRQHLRSRFRREYLGILLQPRKKSTYYEVKPGEIVLIGDDSKKRLLWPMAKVLEVFPGKDNTVRVVRVKTQSGEIVRPVRRIYPLEINCTDDESHSSGKRFTTRSGRTVKVPSRF</sequence>
<dbReference type="AlphaFoldDB" id="A0A8X6NES9"/>
<dbReference type="OrthoDB" id="6428494at2759"/>
<feature type="domain" description="DUF5641" evidence="2">
    <location>
        <begin position="166"/>
        <end position="256"/>
    </location>
</feature>
<protein>
    <submittedName>
        <fullName evidence="3">DUF5641 domain-containing protein</fullName>
    </submittedName>
</protein>
<dbReference type="PANTHER" id="PTHR47331">
    <property type="entry name" value="PHD-TYPE DOMAIN-CONTAINING PROTEIN"/>
    <property type="match status" value="1"/>
</dbReference>